<gene>
    <name evidence="1" type="ORF">RYX56_19885</name>
</gene>
<dbReference type="EMBL" id="JAWJBA010000011">
    <property type="protein sequence ID" value="MDV2686623.1"/>
    <property type="molecule type" value="Genomic_DNA"/>
</dbReference>
<reference evidence="1 2" key="1">
    <citation type="submission" date="2023-10" db="EMBL/GenBank/DDBJ databases">
        <title>Screening of Alkalihalobacillus lindianensis BZ-TG-R113 and Its Alleviation of Salt Stress on Rapeseed Growth.</title>
        <authorList>
            <person name="Zhao B."/>
            <person name="Guo T."/>
        </authorList>
    </citation>
    <scope>NUCLEOTIDE SEQUENCE [LARGE SCALE GENOMIC DNA]</scope>
    <source>
        <strain evidence="1 2">BZ-TG-R113</strain>
    </source>
</reference>
<dbReference type="RefSeq" id="WP_317123777.1">
    <property type="nucleotide sequence ID" value="NZ_JAWJBA010000011.1"/>
</dbReference>
<sequence>MSKPSWMDGYIKELQTNQKAIEFTADDDHMTLIHLLSKRLVLGGKIAATLSGEYKRTYAARKQMHAEAYLKAAKNKAAVAEMAIVEVRKKPMKT</sequence>
<evidence type="ECO:0000313" key="1">
    <source>
        <dbReference type="EMBL" id="MDV2686623.1"/>
    </source>
</evidence>
<dbReference type="Proteomes" id="UP001287282">
    <property type="component" value="Unassembled WGS sequence"/>
</dbReference>
<evidence type="ECO:0000313" key="2">
    <source>
        <dbReference type="Proteomes" id="UP001287282"/>
    </source>
</evidence>
<comment type="caution">
    <text evidence="1">The sequence shown here is derived from an EMBL/GenBank/DDBJ whole genome shotgun (WGS) entry which is preliminary data.</text>
</comment>
<name>A0ABU3XFL6_9BACI</name>
<proteinExistence type="predicted"/>
<accession>A0ABU3XFL6</accession>
<protein>
    <submittedName>
        <fullName evidence="1">Uncharacterized protein</fullName>
    </submittedName>
</protein>
<organism evidence="1 2">
    <name type="scientific">Alkalihalophilus lindianensis</name>
    <dbReference type="NCBI Taxonomy" id="1630542"/>
    <lineage>
        <taxon>Bacteria</taxon>
        <taxon>Bacillati</taxon>
        <taxon>Bacillota</taxon>
        <taxon>Bacilli</taxon>
        <taxon>Bacillales</taxon>
        <taxon>Bacillaceae</taxon>
        <taxon>Alkalihalophilus</taxon>
    </lineage>
</organism>
<keyword evidence="2" id="KW-1185">Reference proteome</keyword>